<proteinExistence type="predicted"/>
<dbReference type="Proteomes" id="UP000187283">
    <property type="component" value="Unassembled WGS sequence"/>
</dbReference>
<feature type="compositionally biased region" description="Polar residues" evidence="1">
    <location>
        <begin position="245"/>
        <end position="256"/>
    </location>
</feature>
<organism evidence="2 3">
    <name type="scientific">Smittium culicis</name>
    <dbReference type="NCBI Taxonomy" id="133412"/>
    <lineage>
        <taxon>Eukaryota</taxon>
        <taxon>Fungi</taxon>
        <taxon>Fungi incertae sedis</taxon>
        <taxon>Zoopagomycota</taxon>
        <taxon>Kickxellomycotina</taxon>
        <taxon>Harpellomycetes</taxon>
        <taxon>Harpellales</taxon>
        <taxon>Legeriomycetaceae</taxon>
        <taxon>Smittium</taxon>
    </lineage>
</organism>
<feature type="region of interest" description="Disordered" evidence="1">
    <location>
        <begin position="245"/>
        <end position="320"/>
    </location>
</feature>
<dbReference type="AlphaFoldDB" id="A0A1R1XD68"/>
<gene>
    <name evidence="2" type="ORF">AYI70_g9015</name>
</gene>
<dbReference type="EMBL" id="LSSN01003899">
    <property type="protein sequence ID" value="OMJ12591.1"/>
    <property type="molecule type" value="Genomic_DNA"/>
</dbReference>
<name>A0A1R1XD68_9FUNG</name>
<keyword evidence="3" id="KW-1185">Reference proteome</keyword>
<feature type="region of interest" description="Disordered" evidence="1">
    <location>
        <begin position="110"/>
        <end position="133"/>
    </location>
</feature>
<evidence type="ECO:0000313" key="3">
    <source>
        <dbReference type="Proteomes" id="UP000187283"/>
    </source>
</evidence>
<accession>A0A1R1XD68</accession>
<protein>
    <submittedName>
        <fullName evidence="2">Uncharacterized protein</fullName>
    </submittedName>
</protein>
<sequence>MNYIPPPLNNTASSTAKKADSALYGIQFSLAQATSPIEHYVHQRIQEALESIPKTSTVTQARIDNLHKGLELPEKPKQLVETDTKPLMNHEVLDAVITKKPATKRQRIYLFRKRQQNTTSKDSYSSKSVTTSSTSTTTSAEAVFKQHHHPPIKFSWKRPRLREGVSIKTQNNPKVGRRLAMFKSAWSRLMDSRWARNIMQRIFRIPFKNPHSPAPGYLDPGAALISKGDKRAPIEIESAWREPFGTTTRWSPSNATYEIPPASVQDEIEPGSQQSFDRRSGFTPRKKIHRRDTVQGPWILNPALQNPQEDWGNTSYTRSS</sequence>
<feature type="compositionally biased region" description="Low complexity" evidence="1">
    <location>
        <begin position="118"/>
        <end position="133"/>
    </location>
</feature>
<comment type="caution">
    <text evidence="2">The sequence shown here is derived from an EMBL/GenBank/DDBJ whole genome shotgun (WGS) entry which is preliminary data.</text>
</comment>
<evidence type="ECO:0000256" key="1">
    <source>
        <dbReference type="SAM" id="MobiDB-lite"/>
    </source>
</evidence>
<reference evidence="2 3" key="1">
    <citation type="submission" date="2017-01" db="EMBL/GenBank/DDBJ databases">
        <authorList>
            <person name="Mah S.A."/>
            <person name="Swanson W.J."/>
            <person name="Moy G.W."/>
            <person name="Vacquier V.D."/>
        </authorList>
    </citation>
    <scope>NUCLEOTIDE SEQUENCE [LARGE SCALE GENOMIC DNA]</scope>
    <source>
        <strain evidence="2 3">GSMNP</strain>
    </source>
</reference>
<evidence type="ECO:0000313" key="2">
    <source>
        <dbReference type="EMBL" id="OMJ12591.1"/>
    </source>
</evidence>
<feature type="compositionally biased region" description="Polar residues" evidence="1">
    <location>
        <begin position="303"/>
        <end position="320"/>
    </location>
</feature>